<dbReference type="PROSITE" id="PS51253">
    <property type="entry name" value="HTH_CENPB"/>
    <property type="match status" value="1"/>
</dbReference>
<evidence type="ECO:0000259" key="4">
    <source>
        <dbReference type="PROSITE" id="PS51253"/>
    </source>
</evidence>
<evidence type="ECO:0000313" key="6">
    <source>
        <dbReference type="RefSeq" id="XP_017772762.1"/>
    </source>
</evidence>
<feature type="transmembrane region" description="Helical" evidence="3">
    <location>
        <begin position="65"/>
        <end position="87"/>
    </location>
</feature>
<organism evidence="5 6">
    <name type="scientific">Nicrophorus vespilloides</name>
    <name type="common">Boreal carrion beetle</name>
    <dbReference type="NCBI Taxonomy" id="110193"/>
    <lineage>
        <taxon>Eukaryota</taxon>
        <taxon>Metazoa</taxon>
        <taxon>Ecdysozoa</taxon>
        <taxon>Arthropoda</taxon>
        <taxon>Hexapoda</taxon>
        <taxon>Insecta</taxon>
        <taxon>Pterygota</taxon>
        <taxon>Neoptera</taxon>
        <taxon>Endopterygota</taxon>
        <taxon>Coleoptera</taxon>
        <taxon>Polyphaga</taxon>
        <taxon>Staphyliniformia</taxon>
        <taxon>Silphidae</taxon>
        <taxon>Nicrophorinae</taxon>
        <taxon>Nicrophorus</taxon>
    </lineage>
</organism>
<feature type="domain" description="HTH CENPB-type" evidence="4">
    <location>
        <begin position="65"/>
        <end position="147"/>
    </location>
</feature>
<evidence type="ECO:0000313" key="5">
    <source>
        <dbReference type="Proteomes" id="UP000695000"/>
    </source>
</evidence>
<proteinExistence type="predicted"/>
<keyword evidence="3" id="KW-0472">Membrane</keyword>
<dbReference type="InterPro" id="IPR009057">
    <property type="entry name" value="Homeodomain-like_sf"/>
</dbReference>
<accession>A0ABM1MDW2</accession>
<keyword evidence="3" id="KW-1133">Transmembrane helix</keyword>
<comment type="subcellular location">
    <subcellularLocation>
        <location evidence="1">Nucleus</location>
    </subcellularLocation>
</comment>
<keyword evidence="5" id="KW-1185">Reference proteome</keyword>
<dbReference type="InterPro" id="IPR006600">
    <property type="entry name" value="HTH_CenpB_DNA-bd_dom"/>
</dbReference>
<dbReference type="GeneID" id="108559897"/>
<dbReference type="Proteomes" id="UP000695000">
    <property type="component" value="Unplaced"/>
</dbReference>
<reference evidence="6" key="1">
    <citation type="submission" date="2025-08" db="UniProtKB">
        <authorList>
            <consortium name="RefSeq"/>
        </authorList>
    </citation>
    <scope>IDENTIFICATION</scope>
    <source>
        <tissue evidence="6">Whole Larva</tissue>
    </source>
</reference>
<evidence type="ECO:0000256" key="2">
    <source>
        <dbReference type="ARBA" id="ARBA00023125"/>
    </source>
</evidence>
<evidence type="ECO:0000256" key="1">
    <source>
        <dbReference type="ARBA" id="ARBA00004123"/>
    </source>
</evidence>
<keyword evidence="2" id="KW-0238">DNA-binding</keyword>
<keyword evidence="3" id="KW-0812">Transmembrane</keyword>
<dbReference type="RefSeq" id="XP_017772762.1">
    <property type="nucleotide sequence ID" value="XM_017917273.1"/>
</dbReference>
<dbReference type="Pfam" id="PF03221">
    <property type="entry name" value="HTH_Tnp_Tc5"/>
    <property type="match status" value="1"/>
</dbReference>
<name>A0ABM1MDW2_NICVS</name>
<dbReference type="Gene3D" id="1.10.10.60">
    <property type="entry name" value="Homeodomain-like"/>
    <property type="match status" value="1"/>
</dbReference>
<dbReference type="SUPFAM" id="SSF46689">
    <property type="entry name" value="Homeodomain-like"/>
    <property type="match status" value="1"/>
</dbReference>
<gene>
    <name evidence="6" type="primary">LOC108559897</name>
</gene>
<sequence>MSDKDVVSISSVQRNEALLSLQTKLEIMRRFDDGEKPVEIAKAYGLIPNVLKSIRYRDRKKCKGFNGPSLSMTMMKMEFILVIWIYAENAMKKPLTKKLILEKARELFYLVKNQSAHLSYDDPEEMFESGKDWFSRFISRSNLQHIPMDEETSGSRDLDPNVLRNKLQAVADKGGCFSNKFLYMMDLRELFREQTIDEIIEISDSSG</sequence>
<evidence type="ECO:0000256" key="3">
    <source>
        <dbReference type="SAM" id="Phobius"/>
    </source>
</evidence>
<protein>
    <submittedName>
        <fullName evidence="6">Uncharacterized protein LOC108559897</fullName>
    </submittedName>
</protein>